<protein>
    <submittedName>
        <fullName evidence="8">G-protein coupled receptors family 1 profile domain-containing protein</fullName>
    </submittedName>
</protein>
<dbReference type="GO" id="GO:0004930">
    <property type="term" value="F:G protein-coupled receptor activity"/>
    <property type="evidence" value="ECO:0007669"/>
    <property type="project" value="InterPro"/>
</dbReference>
<dbReference type="InterPro" id="IPR053352">
    <property type="entry name" value="FMRFamide_rcpt"/>
</dbReference>
<dbReference type="AlphaFoldDB" id="A0A915IQU7"/>
<feature type="transmembrane region" description="Helical" evidence="5">
    <location>
        <begin position="149"/>
        <end position="167"/>
    </location>
</feature>
<dbReference type="SUPFAM" id="SSF81321">
    <property type="entry name" value="Family A G protein-coupled receptor-like"/>
    <property type="match status" value="1"/>
</dbReference>
<dbReference type="Pfam" id="PF00001">
    <property type="entry name" value="7tm_1"/>
    <property type="match status" value="1"/>
</dbReference>
<keyword evidence="7" id="KW-1185">Reference proteome</keyword>
<dbReference type="PANTHER" id="PTHR47323">
    <property type="entry name" value="FMRFAMIDE PEPTIDE RECEPTOR FAMILY-RELATED"/>
    <property type="match status" value="1"/>
</dbReference>
<evidence type="ECO:0000256" key="3">
    <source>
        <dbReference type="ARBA" id="ARBA00022989"/>
    </source>
</evidence>
<sequence>MAGLGTSGLAKRSILQPVPFGVRLSAKEMDFVCGCFIIPIAVFGIFANLISMFIYTSRIQSSLKINFLWGQEEKQEYKWQSNLPAKRRLDGAFASAWVTRIEQPPMNNFINVLFTGLATFDVVLLLAGTPIFSLMPIANYLKPCYDSELLLTIMALFVTAFYPLAMVAQSCSVWTTIFISFERFVAVCLPFRAKSFNSVNKAKFFLALILLSSLLYNVARFFEYNSNVNDVDFNLHNGCVHSLNFSFCEFFISLCLRSCTGHQCCNASACMPSATLLQFVKDS</sequence>
<name>A0A915IQU7_ROMCU</name>
<dbReference type="WBParaSite" id="nRc.2.0.1.t16240-RA">
    <property type="protein sequence ID" value="nRc.2.0.1.t16240-RA"/>
    <property type="gene ID" value="nRc.2.0.1.g16240"/>
</dbReference>
<keyword evidence="4 5" id="KW-0472">Membrane</keyword>
<dbReference type="InterPro" id="IPR000276">
    <property type="entry name" value="GPCR_Rhodpsn"/>
</dbReference>
<keyword evidence="3 5" id="KW-1133">Transmembrane helix</keyword>
<evidence type="ECO:0000259" key="6">
    <source>
        <dbReference type="PROSITE" id="PS50262"/>
    </source>
</evidence>
<feature type="transmembrane region" description="Helical" evidence="5">
    <location>
        <begin position="204"/>
        <end position="222"/>
    </location>
</feature>
<feature type="transmembrane region" description="Helical" evidence="5">
    <location>
        <begin position="112"/>
        <end position="137"/>
    </location>
</feature>
<proteinExistence type="predicted"/>
<organism evidence="7 8">
    <name type="scientific">Romanomermis culicivorax</name>
    <name type="common">Nematode worm</name>
    <dbReference type="NCBI Taxonomy" id="13658"/>
    <lineage>
        <taxon>Eukaryota</taxon>
        <taxon>Metazoa</taxon>
        <taxon>Ecdysozoa</taxon>
        <taxon>Nematoda</taxon>
        <taxon>Enoplea</taxon>
        <taxon>Dorylaimia</taxon>
        <taxon>Mermithida</taxon>
        <taxon>Mermithoidea</taxon>
        <taxon>Mermithidae</taxon>
        <taxon>Romanomermis</taxon>
    </lineage>
</organism>
<evidence type="ECO:0000256" key="2">
    <source>
        <dbReference type="ARBA" id="ARBA00022692"/>
    </source>
</evidence>
<feature type="domain" description="G-protein coupled receptors family 1 profile" evidence="6">
    <location>
        <begin position="91"/>
        <end position="283"/>
    </location>
</feature>
<dbReference type="Proteomes" id="UP000887565">
    <property type="component" value="Unplaced"/>
</dbReference>
<reference evidence="8" key="1">
    <citation type="submission" date="2022-11" db="UniProtKB">
        <authorList>
            <consortium name="WormBaseParasite"/>
        </authorList>
    </citation>
    <scope>IDENTIFICATION</scope>
</reference>
<evidence type="ECO:0000256" key="5">
    <source>
        <dbReference type="SAM" id="Phobius"/>
    </source>
</evidence>
<evidence type="ECO:0000313" key="7">
    <source>
        <dbReference type="Proteomes" id="UP000887565"/>
    </source>
</evidence>
<keyword evidence="2 5" id="KW-0812">Transmembrane</keyword>
<feature type="transmembrane region" description="Helical" evidence="5">
    <location>
        <begin position="31"/>
        <end position="55"/>
    </location>
</feature>
<dbReference type="GO" id="GO:0016020">
    <property type="term" value="C:membrane"/>
    <property type="evidence" value="ECO:0007669"/>
    <property type="project" value="UniProtKB-SubCell"/>
</dbReference>
<comment type="subcellular location">
    <subcellularLocation>
        <location evidence="1">Membrane</location>
    </subcellularLocation>
</comment>
<dbReference type="PANTHER" id="PTHR47323:SF6">
    <property type="entry name" value="G-PROTEIN COUPLED RECEPTORS FAMILY 1 PROFILE DOMAIN-CONTAINING PROTEIN"/>
    <property type="match status" value="1"/>
</dbReference>
<dbReference type="PROSITE" id="PS50262">
    <property type="entry name" value="G_PROTEIN_RECEP_F1_2"/>
    <property type="match status" value="1"/>
</dbReference>
<evidence type="ECO:0000256" key="1">
    <source>
        <dbReference type="ARBA" id="ARBA00004370"/>
    </source>
</evidence>
<accession>A0A915IQU7</accession>
<dbReference type="InterPro" id="IPR017452">
    <property type="entry name" value="GPCR_Rhodpsn_7TM"/>
</dbReference>
<evidence type="ECO:0000313" key="8">
    <source>
        <dbReference type="WBParaSite" id="nRc.2.0.1.t16240-RA"/>
    </source>
</evidence>
<evidence type="ECO:0000256" key="4">
    <source>
        <dbReference type="ARBA" id="ARBA00023136"/>
    </source>
</evidence>
<dbReference type="Gene3D" id="1.20.1070.10">
    <property type="entry name" value="Rhodopsin 7-helix transmembrane proteins"/>
    <property type="match status" value="1"/>
</dbReference>